<evidence type="ECO:0000313" key="3">
    <source>
        <dbReference type="EMBL" id="GAA3197766.1"/>
    </source>
</evidence>
<keyword evidence="2" id="KW-1133">Transmembrane helix</keyword>
<keyword evidence="2" id="KW-0812">Transmembrane</keyword>
<dbReference type="Proteomes" id="UP001501237">
    <property type="component" value="Unassembled WGS sequence"/>
</dbReference>
<feature type="compositionally biased region" description="Pro residues" evidence="1">
    <location>
        <begin position="372"/>
        <end position="382"/>
    </location>
</feature>
<evidence type="ECO:0000256" key="2">
    <source>
        <dbReference type="SAM" id="Phobius"/>
    </source>
</evidence>
<proteinExistence type="predicted"/>
<feature type="compositionally biased region" description="Pro residues" evidence="1">
    <location>
        <begin position="354"/>
        <end position="365"/>
    </location>
</feature>
<accession>A0ABP6Q0Z8</accession>
<keyword evidence="2" id="KW-0472">Membrane</keyword>
<dbReference type="EMBL" id="BAAAUV010000002">
    <property type="protein sequence ID" value="GAA3197766.1"/>
    <property type="molecule type" value="Genomic_DNA"/>
</dbReference>
<dbReference type="RefSeq" id="WP_344822436.1">
    <property type="nucleotide sequence ID" value="NZ_BAAAUV010000002.1"/>
</dbReference>
<feature type="transmembrane region" description="Helical" evidence="2">
    <location>
        <begin position="41"/>
        <end position="63"/>
    </location>
</feature>
<sequence length="382" mass="39331">MPFTERELRAMLEDNSADVPPTHDLAATAEAGGRRARRRRYVAGGLATAAALAVGFTVIPGLFAADDDPRGEDRGPLLAATVSPAVSQRPDVDLSVLKDDKDLLPNGSSTAVSLTPFQNWSSPEARKRQAVLEKNGKLLRLAYLSSHVVSGTVTGFAPVDSPSLISWADPSGARPGRPLPSGAKNPLPEGTTFVGLTLHVDRELASAGGLKKSSAGDVTVVLGPAPVAAVDRLKAALPSGVRTVAFLNGPAGEDPLLYSADNLVFEDADGSLTGGTFTLPATVPDPDASSPAPVTAPKTFDDLLKVLADSEQACAAGYAAQGNKRLSPKELQAIGKDNRLRCLRLRFPSGSPADPTPVPTAPPTVSPSAPDAAPPTVSPSPS</sequence>
<protein>
    <submittedName>
        <fullName evidence="3">Uncharacterized protein</fullName>
    </submittedName>
</protein>
<name>A0ABP6Q0Z8_9ACTN</name>
<gene>
    <name evidence="3" type="ORF">GCM10010468_09080</name>
</gene>
<evidence type="ECO:0000313" key="4">
    <source>
        <dbReference type="Proteomes" id="UP001501237"/>
    </source>
</evidence>
<keyword evidence="4" id="KW-1185">Reference proteome</keyword>
<reference evidence="4" key="1">
    <citation type="journal article" date="2019" name="Int. J. Syst. Evol. Microbiol.">
        <title>The Global Catalogue of Microorganisms (GCM) 10K type strain sequencing project: providing services to taxonomists for standard genome sequencing and annotation.</title>
        <authorList>
            <consortium name="The Broad Institute Genomics Platform"/>
            <consortium name="The Broad Institute Genome Sequencing Center for Infectious Disease"/>
            <person name="Wu L."/>
            <person name="Ma J."/>
        </authorList>
    </citation>
    <scope>NUCLEOTIDE SEQUENCE [LARGE SCALE GENOMIC DNA]</scope>
    <source>
        <strain evidence="4">JCM 9377</strain>
    </source>
</reference>
<comment type="caution">
    <text evidence="3">The sequence shown here is derived from an EMBL/GenBank/DDBJ whole genome shotgun (WGS) entry which is preliminary data.</text>
</comment>
<feature type="region of interest" description="Disordered" evidence="1">
    <location>
        <begin position="345"/>
        <end position="382"/>
    </location>
</feature>
<organism evidence="3 4">
    <name type="scientific">Actinocorallia longicatena</name>
    <dbReference type="NCBI Taxonomy" id="111803"/>
    <lineage>
        <taxon>Bacteria</taxon>
        <taxon>Bacillati</taxon>
        <taxon>Actinomycetota</taxon>
        <taxon>Actinomycetes</taxon>
        <taxon>Streptosporangiales</taxon>
        <taxon>Thermomonosporaceae</taxon>
        <taxon>Actinocorallia</taxon>
    </lineage>
</organism>
<evidence type="ECO:0000256" key="1">
    <source>
        <dbReference type="SAM" id="MobiDB-lite"/>
    </source>
</evidence>